<dbReference type="InterPro" id="IPR023214">
    <property type="entry name" value="HAD_sf"/>
</dbReference>
<dbReference type="Pfam" id="PF00702">
    <property type="entry name" value="Hydrolase"/>
    <property type="match status" value="1"/>
</dbReference>
<name>A0A916V0D7_9BURK</name>
<sequence length="553" mass="60443">MLRRVEAQPVLFAPKISRLALQKLDIADEPRQSLQVNVWRNHAIENLLGLAQPFFAYGRIAAGFHISDYDDSLMFAGHQSADVELLWLDSERYLAASAAAEWLTWLEGRVRALRAISKAPIVIASWMAVQADDIHPLQALADAVPAVYFADLAAVCAEAGVALTDQRSAAAAGTPLANAAQPLLARKLACHWLPAAALPPVKAIALDLDHTLHAGVLGEDGVDGVQLTAEHASLQQMLAGLRERGIFLALVSRNEMQDAEALFAQRSDYPLKWSDFSAIEVSWDPKAQALSRVAQALRIAPDAILFVDDNPGELASVAAALDGIKTVHADAALTRRAIEFYPGLWRWRVDVNDAKRVQDLQANAERIALQADAADSSAYFRSLQVALGFSYDPLEQLARVAELCRKTNQFNLAMRRFTEAEVADRMALPSASVASISMKDRLSDSGMIGLIIAEREGSRLRIEELCISCRAMGRQLEDTMILGVIAGMPQFDGCTELAFVVRHGPRNQPALEWLGKLLDMQEAPAEGEHLLPADILRRFVPDSSVTITKDNKK</sequence>
<accession>A0A916V0D7</accession>
<protein>
    <submittedName>
        <fullName evidence="1">Haloacid dehalogenase</fullName>
    </submittedName>
</protein>
<dbReference type="InterPro" id="IPR010037">
    <property type="entry name" value="FkbH_domain"/>
</dbReference>
<reference evidence="1" key="2">
    <citation type="submission" date="2020-09" db="EMBL/GenBank/DDBJ databases">
        <authorList>
            <person name="Sun Q."/>
            <person name="Zhou Y."/>
        </authorList>
    </citation>
    <scope>NUCLEOTIDE SEQUENCE</scope>
    <source>
        <strain evidence="1">CGMCC 1.10998</strain>
    </source>
</reference>
<organism evidence="1 2">
    <name type="scientific">Undibacterium terreum</name>
    <dbReference type="NCBI Taxonomy" id="1224302"/>
    <lineage>
        <taxon>Bacteria</taxon>
        <taxon>Pseudomonadati</taxon>
        <taxon>Pseudomonadota</taxon>
        <taxon>Betaproteobacteria</taxon>
        <taxon>Burkholderiales</taxon>
        <taxon>Oxalobacteraceae</taxon>
        <taxon>Undibacterium</taxon>
    </lineage>
</organism>
<dbReference type="NCBIfam" id="TIGR01681">
    <property type="entry name" value="HAD-SF-IIIC"/>
    <property type="match status" value="1"/>
</dbReference>
<dbReference type="Gene3D" id="3.40.50.1000">
    <property type="entry name" value="HAD superfamily/HAD-like"/>
    <property type="match status" value="1"/>
</dbReference>
<dbReference type="NCBIfam" id="TIGR01686">
    <property type="entry name" value="FkbH"/>
    <property type="match status" value="1"/>
</dbReference>
<dbReference type="AlphaFoldDB" id="A0A916V0D7"/>
<dbReference type="Proteomes" id="UP000637423">
    <property type="component" value="Unassembled WGS sequence"/>
</dbReference>
<comment type="caution">
    <text evidence="1">The sequence shown here is derived from an EMBL/GenBank/DDBJ whole genome shotgun (WGS) entry which is preliminary data.</text>
</comment>
<dbReference type="InterPro" id="IPR010033">
    <property type="entry name" value="HAD_SF_ppase_IIIC"/>
</dbReference>
<proteinExistence type="predicted"/>
<reference evidence="1" key="1">
    <citation type="journal article" date="2014" name="Int. J. Syst. Evol. Microbiol.">
        <title>Complete genome sequence of Corynebacterium casei LMG S-19264T (=DSM 44701T), isolated from a smear-ripened cheese.</title>
        <authorList>
            <consortium name="US DOE Joint Genome Institute (JGI-PGF)"/>
            <person name="Walter F."/>
            <person name="Albersmeier A."/>
            <person name="Kalinowski J."/>
            <person name="Ruckert C."/>
        </authorList>
    </citation>
    <scope>NUCLEOTIDE SEQUENCE</scope>
    <source>
        <strain evidence="1">CGMCC 1.10998</strain>
    </source>
</reference>
<evidence type="ECO:0000313" key="1">
    <source>
        <dbReference type="EMBL" id="GGD00287.1"/>
    </source>
</evidence>
<gene>
    <name evidence="1" type="ORF">GCM10011396_54780</name>
</gene>
<keyword evidence="2" id="KW-1185">Reference proteome</keyword>
<dbReference type="SUPFAM" id="SSF56784">
    <property type="entry name" value="HAD-like"/>
    <property type="match status" value="1"/>
</dbReference>
<dbReference type="EMBL" id="BMED01000008">
    <property type="protein sequence ID" value="GGD00287.1"/>
    <property type="molecule type" value="Genomic_DNA"/>
</dbReference>
<dbReference type="InterPro" id="IPR036412">
    <property type="entry name" value="HAD-like_sf"/>
</dbReference>
<evidence type="ECO:0000313" key="2">
    <source>
        <dbReference type="Proteomes" id="UP000637423"/>
    </source>
</evidence>